<evidence type="ECO:0000259" key="3">
    <source>
        <dbReference type="PROSITE" id="PS51371"/>
    </source>
</evidence>
<dbReference type="SUPFAM" id="SSF54631">
    <property type="entry name" value="CBS-domain pair"/>
    <property type="match status" value="1"/>
</dbReference>
<reference evidence="4 5" key="1">
    <citation type="submission" date="2019-08" db="EMBL/GenBank/DDBJ databases">
        <title>Complete genome sequence of Candidatus Uab amorphum.</title>
        <authorList>
            <person name="Shiratori T."/>
            <person name="Suzuki S."/>
            <person name="Kakizawa Y."/>
            <person name="Ishida K."/>
        </authorList>
    </citation>
    <scope>NUCLEOTIDE SEQUENCE [LARGE SCALE GENOMIC DNA]</scope>
    <source>
        <strain evidence="4 5">SRT547</strain>
    </source>
</reference>
<sequence>MAYIPKTKEFMEKKLFTLDPDMDVYNAIDVLITRGINSAAVVDKRGNLVGILSEKDCLLTLIGEVYDNLPGRTVSAYMTRDVKTISPETDIFVAADTFLKNSFRRLLVVDHDRLVGQITRKDLLRAIMKLKGRKVYNPISGDYEQESNIGLL</sequence>
<evidence type="ECO:0000256" key="1">
    <source>
        <dbReference type="ARBA" id="ARBA00023122"/>
    </source>
</evidence>
<keyword evidence="5" id="KW-1185">Reference proteome</keyword>
<dbReference type="PROSITE" id="PS51371">
    <property type="entry name" value="CBS"/>
    <property type="match status" value="2"/>
</dbReference>
<evidence type="ECO:0000256" key="2">
    <source>
        <dbReference type="PROSITE-ProRule" id="PRU00703"/>
    </source>
</evidence>
<proteinExistence type="predicted"/>
<evidence type="ECO:0000313" key="5">
    <source>
        <dbReference type="Proteomes" id="UP000326354"/>
    </source>
</evidence>
<gene>
    <name evidence="4" type="ORF">UABAM_01274</name>
</gene>
<dbReference type="AlphaFoldDB" id="A0A5S9IKA3"/>
<dbReference type="InterPro" id="IPR051257">
    <property type="entry name" value="Diverse_CBS-Domain"/>
</dbReference>
<dbReference type="RefSeq" id="WP_151967156.1">
    <property type="nucleotide sequence ID" value="NZ_AP019860.1"/>
</dbReference>
<evidence type="ECO:0000313" key="4">
    <source>
        <dbReference type="EMBL" id="BBM82931.1"/>
    </source>
</evidence>
<dbReference type="Pfam" id="PF00571">
    <property type="entry name" value="CBS"/>
    <property type="match status" value="2"/>
</dbReference>
<dbReference type="KEGG" id="uam:UABAM_01274"/>
<dbReference type="CDD" id="cd04629">
    <property type="entry name" value="CBS_pair_bac"/>
    <property type="match status" value="1"/>
</dbReference>
<dbReference type="InterPro" id="IPR000644">
    <property type="entry name" value="CBS_dom"/>
</dbReference>
<organism evidence="4 5">
    <name type="scientific">Uabimicrobium amorphum</name>
    <dbReference type="NCBI Taxonomy" id="2596890"/>
    <lineage>
        <taxon>Bacteria</taxon>
        <taxon>Pseudomonadati</taxon>
        <taxon>Planctomycetota</taxon>
        <taxon>Candidatus Uabimicrobiia</taxon>
        <taxon>Candidatus Uabimicrobiales</taxon>
        <taxon>Candidatus Uabimicrobiaceae</taxon>
        <taxon>Candidatus Uabimicrobium</taxon>
    </lineage>
</organism>
<dbReference type="Proteomes" id="UP000326354">
    <property type="component" value="Chromosome"/>
</dbReference>
<dbReference type="Gene3D" id="3.10.580.10">
    <property type="entry name" value="CBS-domain"/>
    <property type="match status" value="1"/>
</dbReference>
<protein>
    <submittedName>
        <fullName evidence="4">Inosine-5-monophosphate dehydrogenase</fullName>
    </submittedName>
</protein>
<keyword evidence="1 2" id="KW-0129">CBS domain</keyword>
<dbReference type="OrthoDB" id="9790355at2"/>
<feature type="domain" description="CBS" evidence="3">
    <location>
        <begin position="78"/>
        <end position="135"/>
    </location>
</feature>
<dbReference type="EMBL" id="AP019860">
    <property type="protein sequence ID" value="BBM82931.1"/>
    <property type="molecule type" value="Genomic_DNA"/>
</dbReference>
<name>A0A5S9IKA3_UABAM</name>
<dbReference type="InterPro" id="IPR046342">
    <property type="entry name" value="CBS_dom_sf"/>
</dbReference>
<dbReference type="InterPro" id="IPR044729">
    <property type="entry name" value="CBS_bac"/>
</dbReference>
<dbReference type="PANTHER" id="PTHR43080:SF26">
    <property type="entry name" value="REGULATORY PROTEIN"/>
    <property type="match status" value="1"/>
</dbReference>
<feature type="domain" description="CBS" evidence="3">
    <location>
        <begin position="11"/>
        <end position="68"/>
    </location>
</feature>
<accession>A0A5S9IKA3</accession>
<dbReference type="PANTHER" id="PTHR43080">
    <property type="entry name" value="CBS DOMAIN-CONTAINING PROTEIN CBSX3, MITOCHONDRIAL"/>
    <property type="match status" value="1"/>
</dbReference>
<dbReference type="SMART" id="SM00116">
    <property type="entry name" value="CBS"/>
    <property type="match status" value="2"/>
</dbReference>